<dbReference type="CDD" id="cd14514">
    <property type="entry name" value="DUSP14-like"/>
    <property type="match status" value="1"/>
</dbReference>
<evidence type="ECO:0000256" key="2">
    <source>
        <dbReference type="ARBA" id="ARBA00022801"/>
    </source>
</evidence>
<dbReference type="PANTHER" id="PTHR45961:SF3">
    <property type="entry name" value="DUAL SPECIFICITY PROTEIN PHOSPHATASE 14"/>
    <property type="match status" value="1"/>
</dbReference>
<dbReference type="PROSITE" id="PS50056">
    <property type="entry name" value="TYR_PHOSPHATASE_2"/>
    <property type="match status" value="1"/>
</dbReference>
<evidence type="ECO:0000313" key="7">
    <source>
        <dbReference type="WBParaSite" id="scf7180000422154.g8452"/>
    </source>
</evidence>
<evidence type="ECO:0000259" key="5">
    <source>
        <dbReference type="PROSITE" id="PS50056"/>
    </source>
</evidence>
<keyword evidence="6" id="KW-1185">Reference proteome</keyword>
<proteinExistence type="inferred from homology"/>
<dbReference type="AlphaFoldDB" id="A0A915P2H2"/>
<keyword evidence="2" id="KW-0378">Hydrolase</keyword>
<dbReference type="InterPro" id="IPR029021">
    <property type="entry name" value="Prot-tyrosine_phosphatase-like"/>
</dbReference>
<dbReference type="InterPro" id="IPR052103">
    <property type="entry name" value="Dual_spec_Phospatases"/>
</dbReference>
<dbReference type="GO" id="GO:0005737">
    <property type="term" value="C:cytoplasm"/>
    <property type="evidence" value="ECO:0007669"/>
    <property type="project" value="TreeGrafter"/>
</dbReference>
<sequence>MNAGKLVGHPPQLSRPSSLFSICEVLPHLFIAGYAVSELAFLSYFLNFNPSRLYLKPLALSLEESKLHQLGITHCVDATNIPNTKRFQGIDYLYVPIDDSLNVDVTKYFQGVADFVRGAKQKGGKTVIYCAAGISRAATLTIMTLVINEGLTLREAYYTVVSARPIIAPNLAFWRQMIAWENEKNGKTTVHLLKGMRTPVPDVYLKKSDYMPPPESWEAPPKYTLTPKMGRKFNT</sequence>
<organism evidence="6 7">
    <name type="scientific">Meloidogyne floridensis</name>
    <dbReference type="NCBI Taxonomy" id="298350"/>
    <lineage>
        <taxon>Eukaryota</taxon>
        <taxon>Metazoa</taxon>
        <taxon>Ecdysozoa</taxon>
        <taxon>Nematoda</taxon>
        <taxon>Chromadorea</taxon>
        <taxon>Rhabditida</taxon>
        <taxon>Tylenchina</taxon>
        <taxon>Tylenchomorpha</taxon>
        <taxon>Tylenchoidea</taxon>
        <taxon>Meloidogynidae</taxon>
        <taxon>Meloidogyninae</taxon>
        <taxon>Meloidogyne</taxon>
    </lineage>
</organism>
<protein>
    <submittedName>
        <fullName evidence="7">Protein-tyrosine-phosphatase</fullName>
    </submittedName>
</protein>
<reference evidence="7" key="1">
    <citation type="submission" date="2022-11" db="UniProtKB">
        <authorList>
            <consortium name="WormBaseParasite"/>
        </authorList>
    </citation>
    <scope>IDENTIFICATION</scope>
</reference>
<evidence type="ECO:0000256" key="1">
    <source>
        <dbReference type="ARBA" id="ARBA00008601"/>
    </source>
</evidence>
<evidence type="ECO:0000313" key="6">
    <source>
        <dbReference type="Proteomes" id="UP000887560"/>
    </source>
</evidence>
<dbReference type="SMART" id="SM00195">
    <property type="entry name" value="DSPc"/>
    <property type="match status" value="1"/>
</dbReference>
<dbReference type="InterPro" id="IPR000340">
    <property type="entry name" value="Dual-sp_phosphatase_cat-dom"/>
</dbReference>
<dbReference type="Proteomes" id="UP000887560">
    <property type="component" value="Unplaced"/>
</dbReference>
<dbReference type="Gene3D" id="3.90.190.10">
    <property type="entry name" value="Protein tyrosine phosphatase superfamily"/>
    <property type="match status" value="1"/>
</dbReference>
<keyword evidence="3" id="KW-0904">Protein phosphatase</keyword>
<dbReference type="WBParaSite" id="scf7180000422154.g8452">
    <property type="protein sequence ID" value="scf7180000422154.g8452"/>
    <property type="gene ID" value="scf7180000422154.g8452"/>
</dbReference>
<dbReference type="InterPro" id="IPR000387">
    <property type="entry name" value="Tyr_Pase_dom"/>
</dbReference>
<feature type="domain" description="Tyrosine specific protein phosphatases" evidence="5">
    <location>
        <begin position="106"/>
        <end position="165"/>
    </location>
</feature>
<name>A0A915P2H2_9BILA</name>
<evidence type="ECO:0000256" key="3">
    <source>
        <dbReference type="ARBA" id="ARBA00022912"/>
    </source>
</evidence>
<comment type="similarity">
    <text evidence="1">Belongs to the protein-tyrosine phosphatase family. Non-receptor class dual specificity subfamily.</text>
</comment>
<accession>A0A915P2H2</accession>
<dbReference type="GO" id="GO:0004721">
    <property type="term" value="F:phosphoprotein phosphatase activity"/>
    <property type="evidence" value="ECO:0007669"/>
    <property type="project" value="UniProtKB-KW"/>
</dbReference>
<dbReference type="InterPro" id="IPR020422">
    <property type="entry name" value="TYR_PHOSPHATASE_DUAL_dom"/>
</dbReference>
<dbReference type="PANTHER" id="PTHR45961">
    <property type="entry name" value="IP21249P"/>
    <property type="match status" value="1"/>
</dbReference>
<dbReference type="Pfam" id="PF00782">
    <property type="entry name" value="DSPc"/>
    <property type="match status" value="1"/>
</dbReference>
<evidence type="ECO:0000259" key="4">
    <source>
        <dbReference type="PROSITE" id="PS50054"/>
    </source>
</evidence>
<dbReference type="PROSITE" id="PS50054">
    <property type="entry name" value="TYR_PHOSPHATASE_DUAL"/>
    <property type="match status" value="1"/>
</dbReference>
<feature type="domain" description="Tyrosine-protein phosphatase" evidence="4">
    <location>
        <begin position="44"/>
        <end position="186"/>
    </location>
</feature>
<dbReference type="SUPFAM" id="SSF52799">
    <property type="entry name" value="(Phosphotyrosine protein) phosphatases II"/>
    <property type="match status" value="1"/>
</dbReference>